<dbReference type="InterPro" id="IPR015422">
    <property type="entry name" value="PyrdxlP-dep_Trfase_small"/>
</dbReference>
<dbReference type="KEGG" id="pmuc:ING2E5A_1495"/>
<feature type="domain" description="Aromatic amino acid beta-eliminating lyase/threonine aldolase" evidence="6">
    <location>
        <begin position="55"/>
        <end position="427"/>
    </location>
</feature>
<evidence type="ECO:0000256" key="1">
    <source>
        <dbReference type="ARBA" id="ARBA00001933"/>
    </source>
</evidence>
<dbReference type="Pfam" id="PF01212">
    <property type="entry name" value="Beta_elim_lyase"/>
    <property type="match status" value="1"/>
</dbReference>
<dbReference type="GO" id="GO:0009072">
    <property type="term" value="P:aromatic amino acid metabolic process"/>
    <property type="evidence" value="ECO:0007669"/>
    <property type="project" value="InterPro"/>
</dbReference>
<evidence type="ECO:0000259" key="6">
    <source>
        <dbReference type="Pfam" id="PF01212"/>
    </source>
</evidence>
<evidence type="ECO:0000256" key="2">
    <source>
        <dbReference type="ARBA" id="ARBA00009721"/>
    </source>
</evidence>
<reference evidence="7 8" key="1">
    <citation type="submission" date="2016-08" db="EMBL/GenBank/DDBJ databases">
        <authorList>
            <person name="Seilhamer J.J."/>
        </authorList>
    </citation>
    <scope>NUCLEOTIDE SEQUENCE [LARGE SCALE GENOMIC DNA]</scope>
    <source>
        <strain evidence="7">ING2-E5A</strain>
    </source>
</reference>
<feature type="modified residue" description="N6-(pyridoxal phosphate)lysine" evidence="5">
    <location>
        <position position="266"/>
    </location>
</feature>
<dbReference type="PANTHER" id="PTHR32325:SF4">
    <property type="entry name" value="TRYPTOPHANASE"/>
    <property type="match status" value="1"/>
</dbReference>
<sequence length="482" mass="54388">MQEIKFYSGEEIPLELHKVRVVQKLHLVPIERRLEALQEGGFNTFRLNTKDVFLDMLTDSGTNAMSDNQMAAMMQADDAYAGSQSFYRLQKAVEEVLGKKYYLPVHQGRAAENILSKAYIKQGSLVPMNYHFTTTLAHITECGGRIVELLYDEGYVMNSDHPFKGNMNIEKLEENIKRHGAKNIPFIRMEASTNLIGGQPFSIQNLRDVRAIADKYNIRLVLDASLLGENAYLVKLREKEFNDSSMETIIKTMTDMADIVYFSARKLSSSRGGGICTNNEAIYKELEALVPLYEGFLTYGGISVREIESMAVGLYETLDETMICQSPEFIRYLVNELDKNGVPMLKPAGVLGAHLDAMDICSHIPQTQYPAGALAAALFLISGIRGMERGSVSNQRDEYGNETYADMELVRLAVPRRVFTLSQIKYVIDRVSWLNQNRTLIGGLKFVYEPPVLRFFMGGLEPVDDWPQKLIAKFKEDFGESL</sequence>
<dbReference type="InterPro" id="IPR001597">
    <property type="entry name" value="ArAA_b-elim_lyase/Thr_aldolase"/>
</dbReference>
<dbReference type="InterPro" id="IPR015421">
    <property type="entry name" value="PyrdxlP-dep_Trfase_major"/>
</dbReference>
<organism evidence="7 8">
    <name type="scientific">Petrimonas mucosa</name>
    <dbReference type="NCBI Taxonomy" id="1642646"/>
    <lineage>
        <taxon>Bacteria</taxon>
        <taxon>Pseudomonadati</taxon>
        <taxon>Bacteroidota</taxon>
        <taxon>Bacteroidia</taxon>
        <taxon>Bacteroidales</taxon>
        <taxon>Dysgonomonadaceae</taxon>
        <taxon>Petrimonas</taxon>
    </lineage>
</organism>
<keyword evidence="8" id="KW-1185">Reference proteome</keyword>
<gene>
    <name evidence="7" type="primary">tpl</name>
    <name evidence="7" type="ORF">ING2E5A_1495</name>
</gene>
<evidence type="ECO:0000313" key="7">
    <source>
        <dbReference type="EMBL" id="SCM57757.1"/>
    </source>
</evidence>
<comment type="similarity">
    <text evidence="2">Belongs to the beta-eliminating lyase family.</text>
</comment>
<dbReference type="GO" id="GO:0050371">
    <property type="term" value="F:tyrosine phenol-lyase activity"/>
    <property type="evidence" value="ECO:0007669"/>
    <property type="project" value="UniProtKB-EC"/>
</dbReference>
<keyword evidence="3 5" id="KW-0663">Pyridoxal phosphate</keyword>
<dbReference type="PIRSF" id="PIRSF001386">
    <property type="entry name" value="Trpase"/>
    <property type="match status" value="1"/>
</dbReference>
<dbReference type="Gene3D" id="3.40.640.10">
    <property type="entry name" value="Type I PLP-dependent aspartate aminotransferase-like (Major domain)"/>
    <property type="match status" value="1"/>
</dbReference>
<dbReference type="Gene3D" id="3.90.1150.10">
    <property type="entry name" value="Aspartate Aminotransferase, domain 1"/>
    <property type="match status" value="1"/>
</dbReference>
<dbReference type="RefSeq" id="WP_071136828.1">
    <property type="nucleotide sequence ID" value="NZ_DUQN01000058.1"/>
</dbReference>
<dbReference type="AlphaFoldDB" id="A0A1G4G729"/>
<dbReference type="STRING" id="1642646.ING2E5A_1495"/>
<evidence type="ECO:0000256" key="5">
    <source>
        <dbReference type="PIRSR" id="PIRSR611166-50"/>
    </source>
</evidence>
<protein>
    <submittedName>
        <fullName evidence="7">Tyrosine phenol-lyase</fullName>
        <ecNumber evidence="7">4.1.99.2</ecNumber>
    </submittedName>
</protein>
<dbReference type="EC" id="4.1.99.2" evidence="7"/>
<proteinExistence type="inferred from homology"/>
<evidence type="ECO:0000256" key="3">
    <source>
        <dbReference type="ARBA" id="ARBA00022898"/>
    </source>
</evidence>
<dbReference type="InterPro" id="IPR011166">
    <property type="entry name" value="Beta-eliminating_lyase"/>
</dbReference>
<comment type="cofactor">
    <cofactor evidence="1 5">
        <name>pyridoxal 5'-phosphate</name>
        <dbReference type="ChEBI" id="CHEBI:597326"/>
    </cofactor>
</comment>
<dbReference type="NCBIfam" id="NF009709">
    <property type="entry name" value="PRK13238.1"/>
    <property type="match status" value="1"/>
</dbReference>
<name>A0A1G4G729_9BACT</name>
<dbReference type="SUPFAM" id="SSF53383">
    <property type="entry name" value="PLP-dependent transferases"/>
    <property type="match status" value="1"/>
</dbReference>
<evidence type="ECO:0000256" key="4">
    <source>
        <dbReference type="ARBA" id="ARBA00023239"/>
    </source>
</evidence>
<accession>A0A1G4G729</accession>
<dbReference type="Proteomes" id="UP000178485">
    <property type="component" value="Chromosome i"/>
</dbReference>
<keyword evidence="4 7" id="KW-0456">Lyase</keyword>
<evidence type="ECO:0000313" key="8">
    <source>
        <dbReference type="Proteomes" id="UP000178485"/>
    </source>
</evidence>
<dbReference type="EMBL" id="LT608328">
    <property type="protein sequence ID" value="SCM57757.1"/>
    <property type="molecule type" value="Genomic_DNA"/>
</dbReference>
<dbReference type="InterPro" id="IPR015424">
    <property type="entry name" value="PyrdxlP-dep_Trfase"/>
</dbReference>
<dbReference type="PANTHER" id="PTHR32325">
    <property type="entry name" value="BETA-ELIMINATING LYASE-LIKE PROTEIN-RELATED"/>
    <property type="match status" value="1"/>
</dbReference>